<dbReference type="OrthoDB" id="5409308at2759"/>
<sequence>MGFLMGAGVGLTTGFIFGTYSILRWVVSPVHHLPSSLTSVYRGGAGPRGALATLSQYMLASGGMFAFFLSIGSVIRNDSDVKSAVTFPAASFHHSSMIIRSRADGYRAMQARWDQEKTKNM</sequence>
<comment type="similarity">
    <text evidence="2">Belongs to the MGR2 family.</text>
</comment>
<dbReference type="SMART" id="SM01378">
    <property type="entry name" value="Romo1"/>
    <property type="match status" value="1"/>
</dbReference>
<proteinExistence type="inferred from homology"/>
<dbReference type="Pfam" id="PF10247">
    <property type="entry name" value="Romo1"/>
    <property type="match status" value="2"/>
</dbReference>
<dbReference type="AlphaFoldDB" id="A0A0D7A455"/>
<comment type="subcellular location">
    <subcellularLocation>
        <location evidence="1">Membrane</location>
    </subcellularLocation>
</comment>
<evidence type="ECO:0000256" key="1">
    <source>
        <dbReference type="ARBA" id="ARBA00004370"/>
    </source>
</evidence>
<keyword evidence="3 6" id="KW-0812">Transmembrane</keyword>
<dbReference type="GO" id="GO:0045039">
    <property type="term" value="P:protein insertion into mitochondrial inner membrane"/>
    <property type="evidence" value="ECO:0007669"/>
    <property type="project" value="TreeGrafter"/>
</dbReference>
<dbReference type="Proteomes" id="UP000054144">
    <property type="component" value="Unassembled WGS sequence"/>
</dbReference>
<evidence type="ECO:0000313" key="8">
    <source>
        <dbReference type="Proteomes" id="UP000054144"/>
    </source>
</evidence>
<dbReference type="InterPro" id="IPR018450">
    <property type="entry name" value="Romo1/Mgr2"/>
</dbReference>
<evidence type="ECO:0000256" key="5">
    <source>
        <dbReference type="ARBA" id="ARBA00023136"/>
    </source>
</evidence>
<keyword evidence="5 6" id="KW-0472">Membrane</keyword>
<organism evidence="7 8">
    <name type="scientific">Fistulina hepatica ATCC 64428</name>
    <dbReference type="NCBI Taxonomy" id="1128425"/>
    <lineage>
        <taxon>Eukaryota</taxon>
        <taxon>Fungi</taxon>
        <taxon>Dikarya</taxon>
        <taxon>Basidiomycota</taxon>
        <taxon>Agaricomycotina</taxon>
        <taxon>Agaricomycetes</taxon>
        <taxon>Agaricomycetidae</taxon>
        <taxon>Agaricales</taxon>
        <taxon>Fistulinaceae</taxon>
        <taxon>Fistulina</taxon>
    </lineage>
</organism>
<evidence type="ECO:0000256" key="3">
    <source>
        <dbReference type="ARBA" id="ARBA00022692"/>
    </source>
</evidence>
<protein>
    <submittedName>
        <fullName evidence="7">Uncharacterized protein</fullName>
    </submittedName>
</protein>
<evidence type="ECO:0000256" key="2">
    <source>
        <dbReference type="ARBA" id="ARBA00007839"/>
    </source>
</evidence>
<gene>
    <name evidence="7" type="ORF">FISHEDRAFT_49201</name>
</gene>
<keyword evidence="8" id="KW-1185">Reference proteome</keyword>
<dbReference type="PANTHER" id="PTHR28525:SF1">
    <property type="entry name" value="REACTIVE OXYGEN SPECIES MODULATOR 1"/>
    <property type="match status" value="1"/>
</dbReference>
<feature type="transmembrane region" description="Helical" evidence="6">
    <location>
        <begin position="7"/>
        <end position="27"/>
    </location>
</feature>
<name>A0A0D7A455_9AGAR</name>
<dbReference type="GO" id="GO:0030150">
    <property type="term" value="P:protein import into mitochondrial matrix"/>
    <property type="evidence" value="ECO:0007669"/>
    <property type="project" value="TreeGrafter"/>
</dbReference>
<evidence type="ECO:0000256" key="4">
    <source>
        <dbReference type="ARBA" id="ARBA00022989"/>
    </source>
</evidence>
<feature type="transmembrane region" description="Helical" evidence="6">
    <location>
        <begin position="57"/>
        <end position="75"/>
    </location>
</feature>
<evidence type="ECO:0000313" key="7">
    <source>
        <dbReference type="EMBL" id="KIY45510.1"/>
    </source>
</evidence>
<accession>A0A0D7A455</accession>
<dbReference type="EMBL" id="KN882048">
    <property type="protein sequence ID" value="KIY45510.1"/>
    <property type="molecule type" value="Genomic_DNA"/>
</dbReference>
<evidence type="ECO:0000256" key="6">
    <source>
        <dbReference type="SAM" id="Phobius"/>
    </source>
</evidence>
<keyword evidence="4 6" id="KW-1133">Transmembrane helix</keyword>
<dbReference type="PANTHER" id="PTHR28525">
    <property type="entry name" value="REACTIVE OXYGEN SPECIES MODULATOR 1"/>
    <property type="match status" value="1"/>
</dbReference>
<reference evidence="7 8" key="1">
    <citation type="journal article" date="2015" name="Fungal Genet. Biol.">
        <title>Evolution of novel wood decay mechanisms in Agaricales revealed by the genome sequences of Fistulina hepatica and Cylindrobasidium torrendii.</title>
        <authorList>
            <person name="Floudas D."/>
            <person name="Held B.W."/>
            <person name="Riley R."/>
            <person name="Nagy L.G."/>
            <person name="Koehler G."/>
            <person name="Ransdell A.S."/>
            <person name="Younus H."/>
            <person name="Chow J."/>
            <person name="Chiniquy J."/>
            <person name="Lipzen A."/>
            <person name="Tritt A."/>
            <person name="Sun H."/>
            <person name="Haridas S."/>
            <person name="LaButti K."/>
            <person name="Ohm R.A."/>
            <person name="Kues U."/>
            <person name="Blanchette R.A."/>
            <person name="Grigoriev I.V."/>
            <person name="Minto R.E."/>
            <person name="Hibbett D.S."/>
        </authorList>
    </citation>
    <scope>NUCLEOTIDE SEQUENCE [LARGE SCALE GENOMIC DNA]</scope>
    <source>
        <strain evidence="7 8">ATCC 64428</strain>
    </source>
</reference>
<dbReference type="GO" id="GO:0005744">
    <property type="term" value="C:TIM23 mitochondrial import inner membrane translocase complex"/>
    <property type="evidence" value="ECO:0007669"/>
    <property type="project" value="TreeGrafter"/>
</dbReference>